<proteinExistence type="predicted"/>
<feature type="coiled-coil region" evidence="1">
    <location>
        <begin position="28"/>
        <end position="90"/>
    </location>
</feature>
<evidence type="ECO:0000256" key="1">
    <source>
        <dbReference type="SAM" id="Coils"/>
    </source>
</evidence>
<dbReference type="SUPFAM" id="SSF52540">
    <property type="entry name" value="P-loop containing nucleoside triphosphate hydrolases"/>
    <property type="match status" value="1"/>
</dbReference>
<name>A0ABW0IFJ2_9BACT</name>
<evidence type="ECO:0000313" key="2">
    <source>
        <dbReference type="EMBL" id="MFC5411518.1"/>
    </source>
</evidence>
<keyword evidence="1" id="KW-0175">Coiled coil</keyword>
<dbReference type="InterPro" id="IPR027417">
    <property type="entry name" value="P-loop_NTPase"/>
</dbReference>
<evidence type="ECO:0008006" key="4">
    <source>
        <dbReference type="Google" id="ProtNLM"/>
    </source>
</evidence>
<gene>
    <name evidence="2" type="ORF">ACFPMF_19515</name>
</gene>
<keyword evidence="3" id="KW-1185">Reference proteome</keyword>
<protein>
    <recommendedName>
        <fullName evidence="4">Dynamin family protein</fullName>
    </recommendedName>
</protein>
<dbReference type="EMBL" id="JBHSMA010000007">
    <property type="protein sequence ID" value="MFC5411518.1"/>
    <property type="molecule type" value="Genomic_DNA"/>
</dbReference>
<dbReference type="Proteomes" id="UP001596106">
    <property type="component" value="Unassembled WGS sequence"/>
</dbReference>
<organism evidence="2 3">
    <name type="scientific">Larkinella bovis</name>
    <dbReference type="NCBI Taxonomy" id="683041"/>
    <lineage>
        <taxon>Bacteria</taxon>
        <taxon>Pseudomonadati</taxon>
        <taxon>Bacteroidota</taxon>
        <taxon>Cytophagia</taxon>
        <taxon>Cytophagales</taxon>
        <taxon>Spirosomataceae</taxon>
        <taxon>Larkinella</taxon>
    </lineage>
</organism>
<accession>A0ABW0IFJ2</accession>
<dbReference type="RefSeq" id="WP_379848411.1">
    <property type="nucleotide sequence ID" value="NZ_JBHSMA010000007.1"/>
</dbReference>
<reference evidence="3" key="1">
    <citation type="journal article" date="2019" name="Int. J. Syst. Evol. Microbiol.">
        <title>The Global Catalogue of Microorganisms (GCM) 10K type strain sequencing project: providing services to taxonomists for standard genome sequencing and annotation.</title>
        <authorList>
            <consortium name="The Broad Institute Genomics Platform"/>
            <consortium name="The Broad Institute Genome Sequencing Center for Infectious Disease"/>
            <person name="Wu L."/>
            <person name="Ma J."/>
        </authorList>
    </citation>
    <scope>NUCLEOTIDE SEQUENCE [LARGE SCALE GENOMIC DNA]</scope>
    <source>
        <strain evidence="3">CCUG 55250</strain>
    </source>
</reference>
<evidence type="ECO:0000313" key="3">
    <source>
        <dbReference type="Proteomes" id="UP001596106"/>
    </source>
</evidence>
<comment type="caution">
    <text evidence="2">The sequence shown here is derived from an EMBL/GenBank/DDBJ whole genome shotgun (WGS) entry which is preliminary data.</text>
</comment>
<sequence>MTSTLIQEKREQRVSAIIAKRQFIAKKLNNIRQVINSLKAAIQVMDERRTEIYKATDNETIRYRLSTIDLQGLRESIEEEEKNVTRYYSRFARKTLNIGAVGLARQGKSQLLRSLSGLDDSAIPAGPFGHCTGTRSTILHSPMVEPHGEIQFYTKQEFVKEVIAPYYTELLEAVPQPATLEEFEHQPLPPLPVEKQQSLSAKIKYAQLELYKNHLADYKPLLSRVSPRYVPIDNVREYVAQEDTTGKRIFYNYLAVREARVVCTFPHDNVGDLAFVDIPGLGDTGIVAENWLVNTLNNDVDIILFVKKPSGLGEVWKPQEVDLYDTLRSMLPELDLELWSFLVMNRVRSSSPNEDNVRNCERLIREKSEQMKFAGEVIADCSDGEEVNAILLQEVLDYLTQHIEKIDQLYINSLYNRLRGLHGQIRAEAQKAKDALGVVSESTPFSFNSFNRLFKDVVKKVYSGFEQLTKDLRDKREIPDAGFQEYVVKAQENAYTDSGIPTLEEIEDTRNLLGGYKSACEYYLNYNRTHLTHHFESLEEGLGKSVESVKIQLAEVLKNELQGRLGNLSSATGTAFFKDVIKLLGEQYPALHPAFEMLIDFQLSYQSFFYYRLRRHLDYLSPDTGMVELSVKPSAKEIYDLLTAMHKIVLENLKGELVHWPIEINHAIFATIEQFVDKVLRSENAIDEWQSFYIENRAKVWPETFQELSVNNGLRWQWIEITERLGTINKSILTFEN</sequence>